<dbReference type="SUPFAM" id="SSF56655">
    <property type="entry name" value="Carbohydrate phosphatase"/>
    <property type="match status" value="1"/>
</dbReference>
<feature type="binding site" evidence="1">
    <location>
        <position position="81"/>
    </location>
    <ligand>
        <name>Mg(2+)</name>
        <dbReference type="ChEBI" id="CHEBI:18420"/>
        <label>1</label>
        <note>catalytic</note>
    </ligand>
</feature>
<dbReference type="GO" id="GO:0007165">
    <property type="term" value="P:signal transduction"/>
    <property type="evidence" value="ECO:0007669"/>
    <property type="project" value="TreeGrafter"/>
</dbReference>
<organism evidence="2 3">
    <name type="scientific">Virgisporangium aurantiacum</name>
    <dbReference type="NCBI Taxonomy" id="175570"/>
    <lineage>
        <taxon>Bacteria</taxon>
        <taxon>Bacillati</taxon>
        <taxon>Actinomycetota</taxon>
        <taxon>Actinomycetes</taxon>
        <taxon>Micromonosporales</taxon>
        <taxon>Micromonosporaceae</taxon>
        <taxon>Virgisporangium</taxon>
    </lineage>
</organism>
<dbReference type="Gene3D" id="3.40.190.80">
    <property type="match status" value="1"/>
</dbReference>
<keyword evidence="1" id="KW-0460">Magnesium</keyword>
<comment type="cofactor">
    <cofactor evidence="1">
        <name>Mg(2+)</name>
        <dbReference type="ChEBI" id="CHEBI:18420"/>
    </cofactor>
</comment>
<dbReference type="EMBL" id="BOPG01000090">
    <property type="protein sequence ID" value="GIJ63229.1"/>
    <property type="molecule type" value="Genomic_DNA"/>
</dbReference>
<dbReference type="Proteomes" id="UP000612585">
    <property type="component" value="Unassembled WGS sequence"/>
</dbReference>
<name>A0A8J3ZFJ7_9ACTN</name>
<dbReference type="AlphaFoldDB" id="A0A8J3ZFJ7"/>
<dbReference type="Pfam" id="PF00459">
    <property type="entry name" value="Inositol_P"/>
    <property type="match status" value="1"/>
</dbReference>
<feature type="binding site" evidence="1">
    <location>
        <position position="83"/>
    </location>
    <ligand>
        <name>Mg(2+)</name>
        <dbReference type="ChEBI" id="CHEBI:18420"/>
        <label>1</label>
        <note>catalytic</note>
    </ligand>
</feature>
<accession>A0A8J3ZFJ7</accession>
<protein>
    <submittedName>
        <fullName evidence="2">Inositol monophosphatase</fullName>
    </submittedName>
</protein>
<feature type="binding site" evidence="1">
    <location>
        <position position="84"/>
    </location>
    <ligand>
        <name>Mg(2+)</name>
        <dbReference type="ChEBI" id="CHEBI:18420"/>
        <label>1</label>
        <note>catalytic</note>
    </ligand>
</feature>
<evidence type="ECO:0000313" key="3">
    <source>
        <dbReference type="Proteomes" id="UP000612585"/>
    </source>
</evidence>
<proteinExistence type="predicted"/>
<dbReference type="GO" id="GO:0046872">
    <property type="term" value="F:metal ion binding"/>
    <property type="evidence" value="ECO:0007669"/>
    <property type="project" value="UniProtKB-KW"/>
</dbReference>
<dbReference type="InterPro" id="IPR000760">
    <property type="entry name" value="Inositol_monophosphatase-like"/>
</dbReference>
<feature type="binding site" evidence="1">
    <location>
        <position position="211"/>
    </location>
    <ligand>
        <name>Mg(2+)</name>
        <dbReference type="ChEBI" id="CHEBI:18420"/>
        <label>1</label>
        <note>catalytic</note>
    </ligand>
</feature>
<keyword evidence="3" id="KW-1185">Reference proteome</keyword>
<sequence>MLSSDLSFALDFADRAGSTVRDLVAGGFDVDVKADATPITTVDRVLNDRFVAEVRDRFPGDAVIGEEASHAAAGDRTWVIDPIDGTRQLILGIPVFMVSIALVVDGRPVVAVAHNPSTRETYRATLRGGAFRDGTRLAVSDRDGTVDAPATVGGAGAVPVAGGLHGDGLVRITTDGDLVPYRYPWPSVFSGCKVAEGAWDAVLDGSRSPWDVAAIALLVAEAGGTVTDRAGADQRYDGPVNGCLLSNGLIHDHLTTEWGRPNRTPPPG</sequence>
<reference evidence="2" key="1">
    <citation type="submission" date="2021-01" db="EMBL/GenBank/DDBJ databases">
        <title>Whole genome shotgun sequence of Virgisporangium aurantiacum NBRC 16421.</title>
        <authorList>
            <person name="Komaki H."/>
            <person name="Tamura T."/>
        </authorList>
    </citation>
    <scope>NUCLEOTIDE SEQUENCE</scope>
    <source>
        <strain evidence="2">NBRC 16421</strain>
    </source>
</reference>
<dbReference type="PANTHER" id="PTHR20854">
    <property type="entry name" value="INOSITOL MONOPHOSPHATASE"/>
    <property type="match status" value="1"/>
</dbReference>
<dbReference type="GO" id="GO:0008934">
    <property type="term" value="F:inositol monophosphate 1-phosphatase activity"/>
    <property type="evidence" value="ECO:0007669"/>
    <property type="project" value="TreeGrafter"/>
</dbReference>
<evidence type="ECO:0000313" key="2">
    <source>
        <dbReference type="EMBL" id="GIJ63229.1"/>
    </source>
</evidence>
<evidence type="ECO:0000256" key="1">
    <source>
        <dbReference type="PIRSR" id="PIRSR600760-2"/>
    </source>
</evidence>
<dbReference type="GO" id="GO:0006020">
    <property type="term" value="P:inositol metabolic process"/>
    <property type="evidence" value="ECO:0007669"/>
    <property type="project" value="TreeGrafter"/>
</dbReference>
<dbReference type="Gene3D" id="3.30.540.10">
    <property type="entry name" value="Fructose-1,6-Bisphosphatase, subunit A, domain 1"/>
    <property type="match status" value="1"/>
</dbReference>
<feature type="binding site" evidence="1">
    <location>
        <position position="66"/>
    </location>
    <ligand>
        <name>Mg(2+)</name>
        <dbReference type="ChEBI" id="CHEBI:18420"/>
        <label>1</label>
        <note>catalytic</note>
    </ligand>
</feature>
<gene>
    <name evidence="2" type="ORF">Vau01_107450</name>
</gene>
<dbReference type="CDD" id="cd01637">
    <property type="entry name" value="IMPase_like"/>
    <property type="match status" value="1"/>
</dbReference>
<dbReference type="PANTHER" id="PTHR20854:SF4">
    <property type="entry name" value="INOSITOL-1-MONOPHOSPHATASE-RELATED"/>
    <property type="match status" value="1"/>
</dbReference>
<dbReference type="PRINTS" id="PR00377">
    <property type="entry name" value="IMPHPHTASES"/>
</dbReference>
<comment type="caution">
    <text evidence="2">The sequence shown here is derived from an EMBL/GenBank/DDBJ whole genome shotgun (WGS) entry which is preliminary data.</text>
</comment>
<keyword evidence="1" id="KW-0479">Metal-binding</keyword>